<reference evidence="1 2" key="1">
    <citation type="journal article" date="2021" name="Elife">
        <title>Chloroplast acquisition without the gene transfer in kleptoplastic sea slugs, Plakobranchus ocellatus.</title>
        <authorList>
            <person name="Maeda T."/>
            <person name="Takahashi S."/>
            <person name="Yoshida T."/>
            <person name="Shimamura S."/>
            <person name="Takaki Y."/>
            <person name="Nagai Y."/>
            <person name="Toyoda A."/>
            <person name="Suzuki Y."/>
            <person name="Arimoto A."/>
            <person name="Ishii H."/>
            <person name="Satoh N."/>
            <person name="Nishiyama T."/>
            <person name="Hasebe M."/>
            <person name="Maruyama T."/>
            <person name="Minagawa J."/>
            <person name="Obokata J."/>
            <person name="Shigenobu S."/>
        </authorList>
    </citation>
    <scope>NUCLEOTIDE SEQUENCE [LARGE SCALE GENOMIC DNA]</scope>
</reference>
<gene>
    <name evidence="1" type="ORF">PoB_003915000</name>
</gene>
<proteinExistence type="predicted"/>
<evidence type="ECO:0008006" key="3">
    <source>
        <dbReference type="Google" id="ProtNLM"/>
    </source>
</evidence>
<evidence type="ECO:0000313" key="2">
    <source>
        <dbReference type="Proteomes" id="UP000735302"/>
    </source>
</evidence>
<dbReference type="AlphaFoldDB" id="A0AAV4B0M8"/>
<evidence type="ECO:0000313" key="1">
    <source>
        <dbReference type="EMBL" id="GFO12645.1"/>
    </source>
</evidence>
<dbReference type="EMBL" id="BLXT01004436">
    <property type="protein sequence ID" value="GFO12645.1"/>
    <property type="molecule type" value="Genomic_DNA"/>
</dbReference>
<dbReference type="Gene3D" id="3.40.50.620">
    <property type="entry name" value="HUPs"/>
    <property type="match status" value="1"/>
</dbReference>
<dbReference type="InterPro" id="IPR014729">
    <property type="entry name" value="Rossmann-like_a/b/a_fold"/>
</dbReference>
<comment type="caution">
    <text evidence="1">The sequence shown here is derived from an EMBL/GenBank/DDBJ whole genome shotgun (WGS) entry which is preliminary data.</text>
</comment>
<accession>A0AAV4B0M8</accession>
<protein>
    <recommendedName>
        <fullName evidence="3">UspA domain-containing protein</fullName>
    </recommendedName>
</protein>
<dbReference type="SUPFAM" id="SSF52402">
    <property type="entry name" value="Adenine nucleotide alpha hydrolases-like"/>
    <property type="match status" value="1"/>
</dbReference>
<sequence length="208" mass="23467">MNPDQLIKYRKVVICLDGGKDSLETLGWYIGYVHEPNDYVTIAYCPKVALRHLSLNSMLFDYQWNVRGNLEITREILGKAKMMKQVLERTGVRGYVEIVCDFASTRALMGLIKNKKPQLVVVSAKPSTHFKKYKTSKPSLLSCFGFTFRGKCLAEDLAQKSPAPVLVYTPAVWNEWKHIGQRSCNSNMEAENEAGVNSRAVKRTCANA</sequence>
<keyword evidence="2" id="KW-1185">Reference proteome</keyword>
<organism evidence="1 2">
    <name type="scientific">Plakobranchus ocellatus</name>
    <dbReference type="NCBI Taxonomy" id="259542"/>
    <lineage>
        <taxon>Eukaryota</taxon>
        <taxon>Metazoa</taxon>
        <taxon>Spiralia</taxon>
        <taxon>Lophotrochozoa</taxon>
        <taxon>Mollusca</taxon>
        <taxon>Gastropoda</taxon>
        <taxon>Heterobranchia</taxon>
        <taxon>Euthyneura</taxon>
        <taxon>Panpulmonata</taxon>
        <taxon>Sacoglossa</taxon>
        <taxon>Placobranchoidea</taxon>
        <taxon>Plakobranchidae</taxon>
        <taxon>Plakobranchus</taxon>
    </lineage>
</organism>
<name>A0AAV4B0M8_9GAST</name>
<dbReference type="Proteomes" id="UP000735302">
    <property type="component" value="Unassembled WGS sequence"/>
</dbReference>